<gene>
    <name evidence="1" type="ORF">KUDE01_010633</name>
</gene>
<dbReference type="GO" id="GO:0032259">
    <property type="term" value="P:methylation"/>
    <property type="evidence" value="ECO:0007669"/>
    <property type="project" value="UniProtKB-KW"/>
</dbReference>
<dbReference type="AlphaFoldDB" id="A0AAD9BWQ7"/>
<comment type="caution">
    <text evidence="1">The sequence shown here is derived from an EMBL/GenBank/DDBJ whole genome shotgun (WGS) entry which is preliminary data.</text>
</comment>
<name>A0AAD9BWQ7_DISEL</name>
<dbReference type="Proteomes" id="UP001228049">
    <property type="component" value="Unassembled WGS sequence"/>
</dbReference>
<sequence>MSQILVPSALLGPAPEWVFRLDNAVSPGTQTFFCGVICLPTQHPTHLGQSQGLSNMQHLGAT</sequence>
<keyword evidence="1" id="KW-0808">Transferase</keyword>
<proteinExistence type="predicted"/>
<organism evidence="1 2">
    <name type="scientific">Dissostichus eleginoides</name>
    <name type="common">Patagonian toothfish</name>
    <name type="synonym">Dissostichus amissus</name>
    <dbReference type="NCBI Taxonomy" id="100907"/>
    <lineage>
        <taxon>Eukaryota</taxon>
        <taxon>Metazoa</taxon>
        <taxon>Chordata</taxon>
        <taxon>Craniata</taxon>
        <taxon>Vertebrata</taxon>
        <taxon>Euteleostomi</taxon>
        <taxon>Actinopterygii</taxon>
        <taxon>Neopterygii</taxon>
        <taxon>Teleostei</taxon>
        <taxon>Neoteleostei</taxon>
        <taxon>Acanthomorphata</taxon>
        <taxon>Eupercaria</taxon>
        <taxon>Perciformes</taxon>
        <taxon>Notothenioidei</taxon>
        <taxon>Nototheniidae</taxon>
        <taxon>Dissostichus</taxon>
    </lineage>
</organism>
<protein>
    <submittedName>
        <fullName evidence="1">Ribosomal RNA small subunit methyltransferase F</fullName>
    </submittedName>
</protein>
<reference evidence="1" key="1">
    <citation type="submission" date="2023-04" db="EMBL/GenBank/DDBJ databases">
        <title>Chromosome-level genome of Chaenocephalus aceratus.</title>
        <authorList>
            <person name="Park H."/>
        </authorList>
    </citation>
    <scope>NUCLEOTIDE SEQUENCE</scope>
    <source>
        <strain evidence="1">DE</strain>
        <tissue evidence="1">Muscle</tissue>
    </source>
</reference>
<accession>A0AAD9BWQ7</accession>
<keyword evidence="1" id="KW-0489">Methyltransferase</keyword>
<keyword evidence="2" id="KW-1185">Reference proteome</keyword>
<dbReference type="EMBL" id="JASDAP010000015">
    <property type="protein sequence ID" value="KAK1891807.1"/>
    <property type="molecule type" value="Genomic_DNA"/>
</dbReference>
<evidence type="ECO:0000313" key="1">
    <source>
        <dbReference type="EMBL" id="KAK1891807.1"/>
    </source>
</evidence>
<evidence type="ECO:0000313" key="2">
    <source>
        <dbReference type="Proteomes" id="UP001228049"/>
    </source>
</evidence>
<dbReference type="GO" id="GO:0008168">
    <property type="term" value="F:methyltransferase activity"/>
    <property type="evidence" value="ECO:0007669"/>
    <property type="project" value="UniProtKB-KW"/>
</dbReference>
<feature type="non-terminal residue" evidence="1">
    <location>
        <position position="62"/>
    </location>
</feature>